<sequence length="1287" mass="141211">VDVAERMLRTMRRGGLVPSPVAVTLSCAFPPTASLSSTAADISGKWTCSLCRLDVVRDSTRHLIPADKVTFSCLINAALELNVPDRTPPLLAKFSEVPFRIPPEGEHCTEGPVCTLQAVWSGVGKAQVEMNNECFYAKDYVLHFRCYVALGNVKDAEKLFQQLDTKADVQGHNLQPDDITLGALLDACMAENDQTVASEISELFLKKNEELNRVMCGWAALSVPRGICTLLIKGFVRGGGLQKALALFESMKQARQFFATPRFLALTLKEFRLFHYFRWRAGSLEHRQMSRVVPDIIAYSVLIKGLVDQHHLKQALDILEELLLQYTGTYGTNNPLPTKHHSHEETQQLKKRPRRRGGTQPEHNKGEDMAATKQTQQRENDKHKQPGQSQPEEESHGGGGRTYSNSTTETGTAFELIPVGLVHRNLEPEQWVLRIRNLPSPNSRDPASAPLHARKYLLTWRPKTTSWVLGDLTEEEGDAYRASAMVRGPPVPDMSALAQDHELDYLSVSPERYADVRMARAKTQFPLEDPYQPRGGRREELRQIAAGEIPAMPPPPDRIYYAPSASQVPASSHPGTPAAENGQQAHTRSPQEQQQQQQQTPVGGGRTQQQAHDTPTTGGGAAISFYSQEARSAFTVTKGENSPQQGEQQRDSQPAHPKAPPPKPPSSSEDEWPSEDEAPPEEEGGQAPPGDSLAKPLPLQRGEPPTHIHRHPVIRAIFQRSNVRGRSATKVENGGGYVAYGSYDSRQGGARRINPAQMAATLVEVVRHILRGTLHATSARTELAEVGELLEDVVADFGASIRLRDSAGIAEGRDALMEAVDILDQIVLNYNAEQDECTMDPATLQDDLLRLAQQLQIVVPAHNDLLGDIPGELPSQSWPSSSSQELFEGCGDEMGLMQQLGGGRGEHHVQRPQTWSGLLQQIRGELNNMPLQCRHACVRMCAQLICRLHRPGPDPAGDTEEGHQCAIQLLSVLENEFPESYRTNGQYEAEGTSTLDLRGAINTTKGTRGTATGEGLRAHGPDAVLSYGKTQQYDHTQHPGNGMGRQQRDNYAAEAMELITEAMGLANDVGMRGVVDYLAAAATRLSQLHTIRVRGTNRTGTPLPTPNAFEIAALTVGVMEESNQHGEQPSMAELLELLELVQAGMAYNWQVTHWATDAAEEALALLTGAGRNDTADTIAQDRGQPMQHPQRDPPDALHVYRAQRALRQLHPFLEGEMRVLGEQALDQLGAWIQSHWGEEVQLLSSDEEAPTGQQNQGEEKIQNRGDAMEATMPDGDSGAASSTAPFT</sequence>
<feature type="non-terminal residue" evidence="3">
    <location>
        <position position="1"/>
    </location>
</feature>
<keyword evidence="1" id="KW-0677">Repeat</keyword>
<feature type="compositionally biased region" description="Low complexity" evidence="2">
    <location>
        <begin position="591"/>
        <end position="601"/>
    </location>
</feature>
<dbReference type="PANTHER" id="PTHR47932">
    <property type="entry name" value="ATPASE EXPRESSION PROTEIN 3"/>
    <property type="match status" value="1"/>
</dbReference>
<dbReference type="PANTHER" id="PTHR47932:SF44">
    <property type="entry name" value="MIOREX COMPLEX COMPONENT 1"/>
    <property type="match status" value="1"/>
</dbReference>
<accession>A0A813C4D9</accession>
<evidence type="ECO:0000313" key="4">
    <source>
        <dbReference type="Proteomes" id="UP000601435"/>
    </source>
</evidence>
<dbReference type="OrthoDB" id="185373at2759"/>
<organism evidence="3 4">
    <name type="scientific">Symbiodinium necroappetens</name>
    <dbReference type="NCBI Taxonomy" id="1628268"/>
    <lineage>
        <taxon>Eukaryota</taxon>
        <taxon>Sar</taxon>
        <taxon>Alveolata</taxon>
        <taxon>Dinophyceae</taxon>
        <taxon>Suessiales</taxon>
        <taxon>Symbiodiniaceae</taxon>
        <taxon>Symbiodinium</taxon>
    </lineage>
</organism>
<evidence type="ECO:0000313" key="3">
    <source>
        <dbReference type="EMBL" id="CAE7934152.1"/>
    </source>
</evidence>
<proteinExistence type="predicted"/>
<feature type="non-terminal residue" evidence="3">
    <location>
        <position position="1287"/>
    </location>
</feature>
<gene>
    <name evidence="3" type="primary">pol</name>
    <name evidence="3" type="ORF">SNEC2469_LOCUS32619</name>
</gene>
<comment type="caution">
    <text evidence="3">The sequence shown here is derived from an EMBL/GenBank/DDBJ whole genome shotgun (WGS) entry which is preliminary data.</text>
</comment>
<reference evidence="3" key="1">
    <citation type="submission" date="2021-02" db="EMBL/GenBank/DDBJ databases">
        <authorList>
            <person name="Dougan E. K."/>
            <person name="Rhodes N."/>
            <person name="Thang M."/>
            <person name="Chan C."/>
        </authorList>
    </citation>
    <scope>NUCLEOTIDE SEQUENCE</scope>
</reference>
<feature type="region of interest" description="Disordered" evidence="2">
    <location>
        <begin position="1175"/>
        <end position="1194"/>
    </location>
</feature>
<dbReference type="Gene3D" id="1.25.40.10">
    <property type="entry name" value="Tetratricopeptide repeat domain"/>
    <property type="match status" value="1"/>
</dbReference>
<feature type="compositionally biased region" description="Polar residues" evidence="2">
    <location>
        <begin position="634"/>
        <end position="647"/>
    </location>
</feature>
<dbReference type="Proteomes" id="UP000601435">
    <property type="component" value="Unassembled WGS sequence"/>
</dbReference>
<dbReference type="Pfam" id="PF01535">
    <property type="entry name" value="PPR"/>
    <property type="match status" value="1"/>
</dbReference>
<feature type="compositionally biased region" description="Basic and acidic residues" evidence="2">
    <location>
        <begin position="362"/>
        <end position="384"/>
    </location>
</feature>
<evidence type="ECO:0000256" key="2">
    <source>
        <dbReference type="SAM" id="MobiDB-lite"/>
    </source>
</evidence>
<name>A0A813C4D9_9DINO</name>
<dbReference type="EMBL" id="CAJNJA010083097">
    <property type="protein sequence ID" value="CAE7934152.1"/>
    <property type="molecule type" value="Genomic_DNA"/>
</dbReference>
<feature type="compositionally biased region" description="Polar residues" evidence="2">
    <location>
        <begin position="564"/>
        <end position="574"/>
    </location>
</feature>
<feature type="region of interest" description="Disordered" evidence="2">
    <location>
        <begin position="547"/>
        <end position="621"/>
    </location>
</feature>
<dbReference type="InterPro" id="IPR002885">
    <property type="entry name" value="PPR_rpt"/>
</dbReference>
<feature type="compositionally biased region" description="Polar residues" evidence="2">
    <location>
        <begin position="581"/>
        <end position="590"/>
    </location>
</feature>
<keyword evidence="4" id="KW-1185">Reference proteome</keyword>
<protein>
    <submittedName>
        <fullName evidence="3">Pol protein</fullName>
    </submittedName>
</protein>
<feature type="compositionally biased region" description="Basic and acidic residues" evidence="2">
    <location>
        <begin position="1257"/>
        <end position="1267"/>
    </location>
</feature>
<evidence type="ECO:0000256" key="1">
    <source>
        <dbReference type="ARBA" id="ARBA00022737"/>
    </source>
</evidence>
<feature type="region of interest" description="Disordered" evidence="2">
    <location>
        <begin position="333"/>
        <end position="407"/>
    </location>
</feature>
<feature type="region of interest" description="Disordered" evidence="2">
    <location>
        <begin position="634"/>
        <end position="710"/>
    </location>
</feature>
<feature type="compositionally biased region" description="Acidic residues" evidence="2">
    <location>
        <begin position="668"/>
        <end position="684"/>
    </location>
</feature>
<feature type="region of interest" description="Disordered" evidence="2">
    <location>
        <begin position="1243"/>
        <end position="1287"/>
    </location>
</feature>
<dbReference type="InterPro" id="IPR011990">
    <property type="entry name" value="TPR-like_helical_dom_sf"/>
</dbReference>